<dbReference type="InterPro" id="IPR036396">
    <property type="entry name" value="Cyt_P450_sf"/>
</dbReference>
<dbReference type="Proteomes" id="UP000466514">
    <property type="component" value="Chromosome"/>
</dbReference>
<accession>A0A7I7MFM9</accession>
<dbReference type="GO" id="GO:0020037">
    <property type="term" value="F:heme binding"/>
    <property type="evidence" value="ECO:0007669"/>
    <property type="project" value="InterPro"/>
</dbReference>
<dbReference type="Gene3D" id="1.10.630.10">
    <property type="entry name" value="Cytochrome P450"/>
    <property type="match status" value="1"/>
</dbReference>
<evidence type="ECO:0000256" key="2">
    <source>
        <dbReference type="PIRSR" id="PIRSR602401-1"/>
    </source>
</evidence>
<keyword evidence="2" id="KW-0349">Heme</keyword>
<dbReference type="EMBL" id="AP022574">
    <property type="protein sequence ID" value="BBX70169.1"/>
    <property type="molecule type" value="Genomic_DNA"/>
</dbReference>
<dbReference type="CDD" id="cd11053">
    <property type="entry name" value="CYP110-like"/>
    <property type="match status" value="1"/>
</dbReference>
<dbReference type="KEGG" id="mpsc:MPSYJ_36300"/>
<dbReference type="PANTHER" id="PTHR24305:SF166">
    <property type="entry name" value="CYTOCHROME P450 12A4, MITOCHONDRIAL-RELATED"/>
    <property type="match status" value="1"/>
</dbReference>
<sequence>MVEATTDPVRLPPGPPIPKLAQGLMMLTVRNQAVSAAHRRYGSEFTVNVPVLGRTVVVSDPALTKDIFATHRDLIVRPGHNLGATIGPGSTFSLEGEEHLSRHKLLVPPFHGKRVRGYEPIVEEEVRREIAGWPEAQEFETLEPMMRITLNVILRTVFGAEGAALAELRDLIPRAVAMGSRFVLLPAAARRDLGPWSPGGRFKRIRARIDTVIAGLIEDARSDPHSEERADVLSLLLAARYDNGEPISDAHISDELLTMVVAGHETTATQLSWTIERLRRHPDLLARLTDEVDAGTSDLRQRVIWESQRTRPVIDNIPRRTKQRVRLGEWVLPENTNMFISIQLAHMEEANYAGAEQFNPDRYLEGAPKPPLWIPFGGGVNRCIGANFSNMEMDIALRTLLRELEIEPTGAPSERLWDRGVALAPRHGGRAVVRRRCMSVVTAAPIPAQST</sequence>
<keyword evidence="2" id="KW-0479">Metal-binding</keyword>
<name>A0A7I7MFM9_9MYCO</name>
<dbReference type="Pfam" id="PF00067">
    <property type="entry name" value="p450"/>
    <property type="match status" value="1"/>
</dbReference>
<comment type="similarity">
    <text evidence="1">Belongs to the cytochrome P450 family.</text>
</comment>
<comment type="cofactor">
    <cofactor evidence="2">
        <name>heme</name>
        <dbReference type="ChEBI" id="CHEBI:30413"/>
    </cofactor>
</comment>
<dbReference type="InterPro" id="IPR050121">
    <property type="entry name" value="Cytochrome_P450_monoxygenase"/>
</dbReference>
<dbReference type="AlphaFoldDB" id="A0A7I7MFM9"/>
<keyword evidence="2" id="KW-0408">Iron</keyword>
<dbReference type="PRINTS" id="PR00463">
    <property type="entry name" value="EP450I"/>
</dbReference>
<dbReference type="SUPFAM" id="SSF48264">
    <property type="entry name" value="Cytochrome P450"/>
    <property type="match status" value="1"/>
</dbReference>
<dbReference type="InterPro" id="IPR001128">
    <property type="entry name" value="Cyt_P450"/>
</dbReference>
<dbReference type="GO" id="GO:0005506">
    <property type="term" value="F:iron ion binding"/>
    <property type="evidence" value="ECO:0007669"/>
    <property type="project" value="InterPro"/>
</dbReference>
<dbReference type="GO" id="GO:0016705">
    <property type="term" value="F:oxidoreductase activity, acting on paired donors, with incorporation or reduction of molecular oxygen"/>
    <property type="evidence" value="ECO:0007669"/>
    <property type="project" value="InterPro"/>
</dbReference>
<reference evidence="3 4" key="1">
    <citation type="journal article" date="2019" name="Emerg. Microbes Infect.">
        <title>Comprehensive subspecies identification of 175 nontuberculous mycobacteria species based on 7547 genomic profiles.</title>
        <authorList>
            <person name="Matsumoto Y."/>
            <person name="Kinjo T."/>
            <person name="Motooka D."/>
            <person name="Nabeya D."/>
            <person name="Jung N."/>
            <person name="Uechi K."/>
            <person name="Horii T."/>
            <person name="Iida T."/>
            <person name="Fujita J."/>
            <person name="Nakamura S."/>
        </authorList>
    </citation>
    <scope>NUCLEOTIDE SEQUENCE [LARGE SCALE GENOMIC DNA]</scope>
    <source>
        <strain evidence="3 4">JCM 13323</strain>
    </source>
</reference>
<proteinExistence type="inferred from homology"/>
<dbReference type="PRINTS" id="PR00385">
    <property type="entry name" value="P450"/>
</dbReference>
<feature type="binding site" description="axial binding residue" evidence="2">
    <location>
        <position position="383"/>
    </location>
    <ligand>
        <name>heme</name>
        <dbReference type="ChEBI" id="CHEBI:30413"/>
    </ligand>
    <ligandPart>
        <name>Fe</name>
        <dbReference type="ChEBI" id="CHEBI:18248"/>
    </ligandPart>
</feature>
<dbReference type="GO" id="GO:0004497">
    <property type="term" value="F:monooxygenase activity"/>
    <property type="evidence" value="ECO:0007669"/>
    <property type="project" value="InterPro"/>
</dbReference>
<dbReference type="PANTHER" id="PTHR24305">
    <property type="entry name" value="CYTOCHROME P450"/>
    <property type="match status" value="1"/>
</dbReference>
<evidence type="ECO:0000313" key="4">
    <source>
        <dbReference type="Proteomes" id="UP000466514"/>
    </source>
</evidence>
<dbReference type="RefSeq" id="WP_163723505.1">
    <property type="nucleotide sequence ID" value="NZ_AP022574.1"/>
</dbReference>
<evidence type="ECO:0000313" key="3">
    <source>
        <dbReference type="EMBL" id="BBX70169.1"/>
    </source>
</evidence>
<keyword evidence="4" id="KW-1185">Reference proteome</keyword>
<evidence type="ECO:0000256" key="1">
    <source>
        <dbReference type="ARBA" id="ARBA00010617"/>
    </source>
</evidence>
<organism evidence="3 4">
    <name type="scientific">Mycolicibacterium psychrotolerans</name>
    <dbReference type="NCBI Taxonomy" id="216929"/>
    <lineage>
        <taxon>Bacteria</taxon>
        <taxon>Bacillati</taxon>
        <taxon>Actinomycetota</taxon>
        <taxon>Actinomycetes</taxon>
        <taxon>Mycobacteriales</taxon>
        <taxon>Mycobacteriaceae</taxon>
        <taxon>Mycolicibacterium</taxon>
    </lineage>
</organism>
<protein>
    <submittedName>
        <fullName evidence="3">Putative cytochrome P450 138</fullName>
    </submittedName>
</protein>
<dbReference type="InterPro" id="IPR002401">
    <property type="entry name" value="Cyt_P450_E_grp-I"/>
</dbReference>
<gene>
    <name evidence="3" type="primary">cyp138_1</name>
    <name evidence="3" type="ORF">MPSYJ_36300</name>
</gene>